<proteinExistence type="predicted"/>
<feature type="compositionally biased region" description="Low complexity" evidence="1">
    <location>
        <begin position="150"/>
        <end position="166"/>
    </location>
</feature>
<dbReference type="AlphaFoldDB" id="A0A1G4J808"/>
<feature type="region of interest" description="Disordered" evidence="1">
    <location>
        <begin position="1"/>
        <end position="21"/>
    </location>
</feature>
<dbReference type="EMBL" id="LT598454">
    <property type="protein sequence ID" value="SCU85988.1"/>
    <property type="molecule type" value="Genomic_DNA"/>
</dbReference>
<feature type="compositionally biased region" description="Polar residues" evidence="1">
    <location>
        <begin position="136"/>
        <end position="149"/>
    </location>
</feature>
<feature type="region of interest" description="Disordered" evidence="1">
    <location>
        <begin position="90"/>
        <end position="166"/>
    </location>
</feature>
<dbReference type="Proteomes" id="UP000190274">
    <property type="component" value="Chromosome D"/>
</dbReference>
<protein>
    <submittedName>
        <fullName evidence="2">LADA_0D11408g1_1</fullName>
    </submittedName>
</protein>
<keyword evidence="3" id="KW-1185">Reference proteome</keyword>
<evidence type="ECO:0000313" key="3">
    <source>
        <dbReference type="Proteomes" id="UP000190274"/>
    </source>
</evidence>
<accession>A0A1G4J808</accession>
<dbReference type="OrthoDB" id="4089008at2759"/>
<evidence type="ECO:0000313" key="2">
    <source>
        <dbReference type="EMBL" id="SCU85988.1"/>
    </source>
</evidence>
<feature type="compositionally biased region" description="Polar residues" evidence="1">
    <location>
        <begin position="635"/>
        <end position="646"/>
    </location>
</feature>
<dbReference type="GO" id="GO:0005634">
    <property type="term" value="C:nucleus"/>
    <property type="evidence" value="ECO:0007669"/>
    <property type="project" value="EnsemblFungi"/>
</dbReference>
<dbReference type="Pfam" id="PF04001">
    <property type="entry name" value="Vhr1"/>
    <property type="match status" value="1"/>
</dbReference>
<dbReference type="STRING" id="1266660.A0A1G4J808"/>
<reference evidence="2 3" key="1">
    <citation type="submission" date="2016-03" db="EMBL/GenBank/DDBJ databases">
        <authorList>
            <person name="Devillers H."/>
        </authorList>
    </citation>
    <scope>NUCLEOTIDE SEQUENCE [LARGE SCALE GENOMIC DNA]</scope>
    <source>
        <strain evidence="2">CBS 10888</strain>
    </source>
</reference>
<dbReference type="GO" id="GO:1990383">
    <property type="term" value="P:cellular response to biotin starvation"/>
    <property type="evidence" value="ECO:0007669"/>
    <property type="project" value="EnsemblFungi"/>
</dbReference>
<sequence length="654" mass="72345">MIQYPGVQKPGGSGTTRKIREQLNFTDERRWKQFSSRRLELIERFRLSERKASEQDQNVSQIATILRTEFGYPLSSYSEFEKLVTAAVQSVRRNRKRSSKNKPVLESTTNSPASSPNVSNGPQSTEAIPEQYHVKSLSSSNSPLPQENFSQPQQQRQLQTRPQSQLLRHSTQSLFTHSLPGSHDNGLVNGPHQPPVLPAIHPKPQCIPSIPSRTTSLPPVMASQSHHYDELTKTIIADLVHNRVSLHEQSRHDDFSPNLTDFALSSNDGNLLNLAFQSPATGRLSNTVACPKSKSPIESDKIPFFLRKKILLHVQRSRTCLELSSAQGSLEIYSNLAILGQSAIRASIGFVMERFFSNLSSSSVDYITSKMSSTSELAAVAVKIFKPATERHFEQMPHEAQLKLLGLIMGAIIKDFGFDPCIYPLSEIMHDVILKQYPLASQPNRDGERAAIMSTLSMIPASANKDIYRKVLLKFKDKEQSFTFHLLSNGPPSIAEILDNCRQLFQIVSQTKSLHLFHNGSVVKDDAELAKIFNKFTSEEILIEICEVKADPFDGLAILSSVSASARPTKDYQDLQKLPKIGEKSPSASAAGAVNHSHNFSALNSERSASSTTYPAPSAHLAKNTLEKPKGGETTLATAEDSQQGSPLVFQPLL</sequence>
<feature type="compositionally biased region" description="Low complexity" evidence="1">
    <location>
        <begin position="608"/>
        <end position="619"/>
    </location>
</feature>
<dbReference type="GO" id="GO:0000977">
    <property type="term" value="F:RNA polymerase II transcription regulatory region sequence-specific DNA binding"/>
    <property type="evidence" value="ECO:0007669"/>
    <property type="project" value="EnsemblFungi"/>
</dbReference>
<feature type="compositionally biased region" description="Polar residues" evidence="1">
    <location>
        <begin position="106"/>
        <end position="126"/>
    </location>
</feature>
<organism evidence="2 3">
    <name type="scientific">Lachancea dasiensis</name>
    <dbReference type="NCBI Taxonomy" id="1072105"/>
    <lineage>
        <taxon>Eukaryota</taxon>
        <taxon>Fungi</taxon>
        <taxon>Dikarya</taxon>
        <taxon>Ascomycota</taxon>
        <taxon>Saccharomycotina</taxon>
        <taxon>Saccharomycetes</taxon>
        <taxon>Saccharomycetales</taxon>
        <taxon>Saccharomycetaceae</taxon>
        <taxon>Lachancea</taxon>
    </lineage>
</organism>
<name>A0A1G4J808_9SACH</name>
<gene>
    <name evidence="2" type="ORF">LADA_0D11408G</name>
</gene>
<dbReference type="GO" id="GO:0045944">
    <property type="term" value="P:positive regulation of transcription by RNA polymerase II"/>
    <property type="evidence" value="ECO:0007669"/>
    <property type="project" value="EnsemblFungi"/>
</dbReference>
<dbReference type="InterPro" id="IPR007147">
    <property type="entry name" value="TF_Vhr"/>
</dbReference>
<evidence type="ECO:0000256" key="1">
    <source>
        <dbReference type="SAM" id="MobiDB-lite"/>
    </source>
</evidence>
<dbReference type="GO" id="GO:0000981">
    <property type="term" value="F:DNA-binding transcription factor activity, RNA polymerase II-specific"/>
    <property type="evidence" value="ECO:0007669"/>
    <property type="project" value="EnsemblFungi"/>
</dbReference>
<feature type="region of interest" description="Disordered" evidence="1">
    <location>
        <begin position="602"/>
        <end position="654"/>
    </location>
</feature>